<dbReference type="EMBL" id="NRSG01000058">
    <property type="protein sequence ID" value="MBK1658595.1"/>
    <property type="molecule type" value="Genomic_DNA"/>
</dbReference>
<dbReference type="Pfam" id="PF00353">
    <property type="entry name" value="HemolysinCabind"/>
    <property type="match status" value="4"/>
</dbReference>
<protein>
    <recommendedName>
        <fullName evidence="6">Calcium-binding protein</fullName>
    </recommendedName>
</protein>
<keyword evidence="2" id="KW-0964">Secreted</keyword>
<dbReference type="SUPFAM" id="SSF51120">
    <property type="entry name" value="beta-Roll"/>
    <property type="match status" value="2"/>
</dbReference>
<organism evidence="4 5">
    <name type="scientific">Paracraurococcus ruber</name>
    <dbReference type="NCBI Taxonomy" id="77675"/>
    <lineage>
        <taxon>Bacteria</taxon>
        <taxon>Pseudomonadati</taxon>
        <taxon>Pseudomonadota</taxon>
        <taxon>Alphaproteobacteria</taxon>
        <taxon>Acetobacterales</taxon>
        <taxon>Roseomonadaceae</taxon>
        <taxon>Paracraurococcus</taxon>
    </lineage>
</organism>
<evidence type="ECO:0000256" key="1">
    <source>
        <dbReference type="ARBA" id="ARBA00004613"/>
    </source>
</evidence>
<comment type="subcellular location">
    <subcellularLocation>
        <location evidence="1">Secreted</location>
    </subcellularLocation>
</comment>
<dbReference type="InterPro" id="IPR018511">
    <property type="entry name" value="Hemolysin-typ_Ca-bd_CS"/>
</dbReference>
<keyword evidence="5" id="KW-1185">Reference proteome</keyword>
<evidence type="ECO:0000313" key="4">
    <source>
        <dbReference type="EMBL" id="MBK1658595.1"/>
    </source>
</evidence>
<dbReference type="InterPro" id="IPR001343">
    <property type="entry name" value="Hemolysn_Ca-bd"/>
</dbReference>
<dbReference type="PANTHER" id="PTHR38340">
    <property type="entry name" value="S-LAYER PROTEIN"/>
    <property type="match status" value="1"/>
</dbReference>
<dbReference type="PRINTS" id="PR00313">
    <property type="entry name" value="CABNDNGRPT"/>
</dbReference>
<comment type="caution">
    <text evidence="4">The sequence shown here is derived from an EMBL/GenBank/DDBJ whole genome shotgun (WGS) entry which is preliminary data.</text>
</comment>
<dbReference type="Gene3D" id="2.150.10.10">
    <property type="entry name" value="Serralysin-like metalloprotease, C-terminal"/>
    <property type="match status" value="2"/>
</dbReference>
<sequence length="272" mass="28068">MSGTTRIFSLGSGRDTFRGGGENELIFGGGQQSNPNDLADLIFGGAGADTIYGNGGSDSLFGDAGSDVLYGGVGNDTAFGGADRDLLYGNEGSDSLSGDSGDDTIYGGSSQADPADVADTLHGGDGNDVLFGNGGNDVLSGGWGADELYGGQGADIFVFNDRITWISSIFGQRGAQSFDAIGDRIHGFELTDRIDLSSINADTTDAARGWIDFNEAFVFIGGAQFFAPGQIRIYVSQGNTIVEGNTLGTSDTEFSFTLVKFTGPLTGANFLL</sequence>
<dbReference type="InterPro" id="IPR050557">
    <property type="entry name" value="RTX_toxin/Mannuronan_C5-epim"/>
</dbReference>
<gene>
    <name evidence="4" type="ORF">CKO45_10160</name>
</gene>
<accession>A0ABS1CW84</accession>
<evidence type="ECO:0000256" key="3">
    <source>
        <dbReference type="SAM" id="MobiDB-lite"/>
    </source>
</evidence>
<dbReference type="PANTHER" id="PTHR38340:SF1">
    <property type="entry name" value="S-LAYER PROTEIN"/>
    <property type="match status" value="1"/>
</dbReference>
<evidence type="ECO:0008006" key="6">
    <source>
        <dbReference type="Google" id="ProtNLM"/>
    </source>
</evidence>
<name>A0ABS1CW84_9PROT</name>
<dbReference type="InterPro" id="IPR011049">
    <property type="entry name" value="Serralysin-like_metalloprot_C"/>
</dbReference>
<feature type="region of interest" description="Disordered" evidence="3">
    <location>
        <begin position="90"/>
        <end position="119"/>
    </location>
</feature>
<dbReference type="Proteomes" id="UP000697995">
    <property type="component" value="Unassembled WGS sequence"/>
</dbReference>
<evidence type="ECO:0000313" key="5">
    <source>
        <dbReference type="Proteomes" id="UP000697995"/>
    </source>
</evidence>
<reference evidence="4 5" key="1">
    <citation type="journal article" date="2020" name="Microorganisms">
        <title>Osmotic Adaptation and Compatible Solute Biosynthesis of Phototrophic Bacteria as Revealed from Genome Analyses.</title>
        <authorList>
            <person name="Imhoff J.F."/>
            <person name="Rahn T."/>
            <person name="Kunzel S."/>
            <person name="Keller A."/>
            <person name="Neulinger S.C."/>
        </authorList>
    </citation>
    <scope>NUCLEOTIDE SEQUENCE [LARGE SCALE GENOMIC DNA]</scope>
    <source>
        <strain evidence="4 5">DSM 15382</strain>
    </source>
</reference>
<proteinExistence type="predicted"/>
<evidence type="ECO:0000256" key="2">
    <source>
        <dbReference type="ARBA" id="ARBA00022525"/>
    </source>
</evidence>
<dbReference type="RefSeq" id="WP_133221527.1">
    <property type="nucleotide sequence ID" value="NZ_NRSG01000058.1"/>
</dbReference>
<dbReference type="PROSITE" id="PS00330">
    <property type="entry name" value="HEMOLYSIN_CALCIUM"/>
    <property type="match status" value="2"/>
</dbReference>